<dbReference type="GO" id="GO:0008745">
    <property type="term" value="F:N-acetylmuramoyl-L-alanine amidase activity"/>
    <property type="evidence" value="ECO:0007669"/>
    <property type="project" value="UniProtKB-EC"/>
</dbReference>
<keyword evidence="3" id="KW-0728">SH3 domain</keyword>
<name>A0AAX2DTB2_LISIV</name>
<dbReference type="GO" id="GO:0009254">
    <property type="term" value="P:peptidoglycan turnover"/>
    <property type="evidence" value="ECO:0007669"/>
    <property type="project" value="TreeGrafter"/>
</dbReference>
<evidence type="ECO:0000256" key="1">
    <source>
        <dbReference type="ARBA" id="ARBA00001561"/>
    </source>
</evidence>
<dbReference type="Pfam" id="PF07653">
    <property type="entry name" value="SH3_2"/>
    <property type="match status" value="1"/>
</dbReference>
<dbReference type="CDD" id="cd06583">
    <property type="entry name" value="PGRP"/>
    <property type="match status" value="1"/>
</dbReference>
<keyword evidence="4" id="KW-0378">Hydrolase</keyword>
<evidence type="ECO:0000256" key="5">
    <source>
        <dbReference type="ARBA" id="ARBA00023316"/>
    </source>
</evidence>
<dbReference type="InterPro" id="IPR002502">
    <property type="entry name" value="Amidase_domain"/>
</dbReference>
<keyword evidence="5" id="KW-0961">Cell wall biogenesis/degradation</keyword>
<dbReference type="RefSeq" id="WP_003719514.1">
    <property type="nucleotide sequence ID" value="NZ_FNMX01000019.1"/>
</dbReference>
<sequence length="309" mass="34804">MSVLKNNFINKNKYSRPGLKLLGVKKIVMHYTANPGASADNHKGYFGSLSGRYASAHIFVDDKESICIIPLNEVAYHANEKACKIAALKATSSYYGGGNANLTSIGVEMCIDKKGKITTSTFNRAVDVVAELCKTYKLKASDIIRHYDVTGKNCPAPWVSKPSELTRFRNAVNAKMNSKSKKGKQWVYAHNALSARISPDWNSKVAFTAYKFQAFQVNWDVEKDGFYEVILNGKKGFMKSKYFTTNKPFTTMTTKNITHFRVSPDWDSKTEYTLKKGEKISVSKGRETNGFIDCFYRGKRGYIKKSYLK</sequence>
<feature type="domain" description="N-acetylmuramoyl-L-alanine amidase" evidence="6">
    <location>
        <begin position="14"/>
        <end position="163"/>
    </location>
</feature>
<reference evidence="7 8" key="1">
    <citation type="submission" date="2016-10" db="EMBL/GenBank/DDBJ databases">
        <authorList>
            <person name="Varghese N."/>
            <person name="Submissions S."/>
        </authorList>
    </citation>
    <scope>NUCLEOTIDE SEQUENCE [LARGE SCALE GENOMIC DNA]</scope>
    <source>
        <strain evidence="7 8">ATCC 49954</strain>
    </source>
</reference>
<dbReference type="InterPro" id="IPR001452">
    <property type="entry name" value="SH3_domain"/>
</dbReference>
<proteinExistence type="predicted"/>
<dbReference type="Gene3D" id="2.30.30.40">
    <property type="entry name" value="SH3 Domains"/>
    <property type="match status" value="2"/>
</dbReference>
<organism evidence="7 8">
    <name type="scientific">Listeria ivanovii</name>
    <dbReference type="NCBI Taxonomy" id="1638"/>
    <lineage>
        <taxon>Bacteria</taxon>
        <taxon>Bacillati</taxon>
        <taxon>Bacillota</taxon>
        <taxon>Bacilli</taxon>
        <taxon>Bacillales</taxon>
        <taxon>Listeriaceae</taxon>
        <taxon>Listeria</taxon>
    </lineage>
</organism>
<evidence type="ECO:0000256" key="2">
    <source>
        <dbReference type="ARBA" id="ARBA00011901"/>
    </source>
</evidence>
<comment type="catalytic activity">
    <reaction evidence="1">
        <text>Hydrolyzes the link between N-acetylmuramoyl residues and L-amino acid residues in certain cell-wall glycopeptides.</text>
        <dbReference type="EC" id="3.5.1.28"/>
    </reaction>
</comment>
<dbReference type="GO" id="GO:0071555">
    <property type="term" value="P:cell wall organization"/>
    <property type="evidence" value="ECO:0007669"/>
    <property type="project" value="UniProtKB-KW"/>
</dbReference>
<dbReference type="PANTHER" id="PTHR30417:SF1">
    <property type="entry name" value="N-ACETYLMURAMOYL-L-ALANINE AMIDASE AMID"/>
    <property type="match status" value="1"/>
</dbReference>
<protein>
    <recommendedName>
        <fullName evidence="2">N-acetylmuramoyl-L-alanine amidase</fullName>
        <ecNumber evidence="2">3.5.1.28</ecNumber>
    </recommendedName>
</protein>
<evidence type="ECO:0000259" key="6">
    <source>
        <dbReference type="SMART" id="SM00644"/>
    </source>
</evidence>
<comment type="caution">
    <text evidence="7">The sequence shown here is derived from an EMBL/GenBank/DDBJ whole genome shotgun (WGS) entry which is preliminary data.</text>
</comment>
<gene>
    <name evidence="7" type="ORF">SAMN05421782_11940</name>
</gene>
<dbReference type="SUPFAM" id="SSF55846">
    <property type="entry name" value="N-acetylmuramoyl-L-alanine amidase-like"/>
    <property type="match status" value="1"/>
</dbReference>
<evidence type="ECO:0000256" key="4">
    <source>
        <dbReference type="ARBA" id="ARBA00022801"/>
    </source>
</evidence>
<dbReference type="Proteomes" id="UP000183610">
    <property type="component" value="Unassembled WGS sequence"/>
</dbReference>
<dbReference type="PANTHER" id="PTHR30417">
    <property type="entry name" value="N-ACETYLMURAMOYL-L-ALANINE AMIDASE AMID"/>
    <property type="match status" value="1"/>
</dbReference>
<dbReference type="EC" id="3.5.1.28" evidence="2"/>
<dbReference type="AlphaFoldDB" id="A0AAX2DTB2"/>
<dbReference type="InterPro" id="IPR036505">
    <property type="entry name" value="Amidase/PGRP_sf"/>
</dbReference>
<dbReference type="GO" id="GO:0009253">
    <property type="term" value="P:peptidoglycan catabolic process"/>
    <property type="evidence" value="ECO:0007669"/>
    <property type="project" value="InterPro"/>
</dbReference>
<dbReference type="Pfam" id="PF01510">
    <property type="entry name" value="Amidase_2"/>
    <property type="match status" value="1"/>
</dbReference>
<dbReference type="SMART" id="SM00644">
    <property type="entry name" value="Ami_2"/>
    <property type="match status" value="1"/>
</dbReference>
<evidence type="ECO:0000313" key="7">
    <source>
        <dbReference type="EMBL" id="SDX38423.1"/>
    </source>
</evidence>
<dbReference type="EMBL" id="FNMX01000019">
    <property type="protein sequence ID" value="SDX38423.1"/>
    <property type="molecule type" value="Genomic_DNA"/>
</dbReference>
<evidence type="ECO:0000256" key="3">
    <source>
        <dbReference type="ARBA" id="ARBA00022443"/>
    </source>
</evidence>
<evidence type="ECO:0000313" key="8">
    <source>
        <dbReference type="Proteomes" id="UP000183610"/>
    </source>
</evidence>
<accession>A0AAX2DTB2</accession>
<dbReference type="Gene3D" id="3.40.80.10">
    <property type="entry name" value="Peptidoglycan recognition protein-like"/>
    <property type="match status" value="1"/>
</dbReference>
<dbReference type="InterPro" id="IPR051206">
    <property type="entry name" value="NAMLAA_amidase_2"/>
</dbReference>